<dbReference type="EMBL" id="RPFW01000001">
    <property type="protein sequence ID" value="TVZ07094.1"/>
    <property type="molecule type" value="Genomic_DNA"/>
</dbReference>
<dbReference type="Proteomes" id="UP000460272">
    <property type="component" value="Unassembled WGS sequence"/>
</dbReference>
<dbReference type="SUPFAM" id="SSF51182">
    <property type="entry name" value="RmlC-like cupins"/>
    <property type="match status" value="1"/>
</dbReference>
<sequence>MPTITLLPFNGESRQAVVTESQIVPPGKGKVVSARGSVMAFKAIAVQTGGDFSLMERTVPPRGRRPLPHRHVNCSEAFWVLDGTITFVLDGAEQRGSRDDFLLVPRGASHTFGNDGDEPARLLVMHAPAMDAYFAELEALWSRPEPPAPEEERALMARYGMEPG</sequence>
<dbReference type="InterPro" id="IPR011051">
    <property type="entry name" value="RmlC_Cupin_sf"/>
</dbReference>
<name>A0A6P2C6Q9_9ACTN</name>
<dbReference type="PANTHER" id="PTHR36440">
    <property type="entry name" value="PUTATIVE (AFU_ORTHOLOGUE AFUA_8G07350)-RELATED"/>
    <property type="match status" value="1"/>
</dbReference>
<evidence type="ECO:0000313" key="2">
    <source>
        <dbReference type="EMBL" id="TVZ07094.1"/>
    </source>
</evidence>
<comment type="caution">
    <text evidence="2">The sequence shown here is derived from an EMBL/GenBank/DDBJ whole genome shotgun (WGS) entry which is preliminary data.</text>
</comment>
<dbReference type="Gene3D" id="2.60.120.10">
    <property type="entry name" value="Jelly Rolls"/>
    <property type="match status" value="1"/>
</dbReference>
<protein>
    <submittedName>
        <fullName evidence="2">Cupin domain-containing protein</fullName>
    </submittedName>
</protein>
<dbReference type="InterPro" id="IPR053146">
    <property type="entry name" value="QDO-like"/>
</dbReference>
<evidence type="ECO:0000313" key="3">
    <source>
        <dbReference type="Proteomes" id="UP000460272"/>
    </source>
</evidence>
<accession>A0A6P2C6Q9</accession>
<dbReference type="InterPro" id="IPR013096">
    <property type="entry name" value="Cupin_2"/>
</dbReference>
<keyword evidence="3" id="KW-1185">Reference proteome</keyword>
<dbReference type="InterPro" id="IPR014710">
    <property type="entry name" value="RmlC-like_jellyroll"/>
</dbReference>
<dbReference type="PANTHER" id="PTHR36440:SF1">
    <property type="entry name" value="PUTATIVE (AFU_ORTHOLOGUE AFUA_8G07350)-RELATED"/>
    <property type="match status" value="1"/>
</dbReference>
<evidence type="ECO:0000259" key="1">
    <source>
        <dbReference type="Pfam" id="PF07883"/>
    </source>
</evidence>
<dbReference type="Pfam" id="PF07883">
    <property type="entry name" value="Cupin_2"/>
    <property type="match status" value="1"/>
</dbReference>
<dbReference type="OrthoDB" id="9090296at2"/>
<reference evidence="2 3" key="1">
    <citation type="submission" date="2018-11" db="EMBL/GenBank/DDBJ databases">
        <title>Trebonia kvetii gen.nov., sp.nov., a novel acidophilic actinobacterium, and proposal of the new actinobacterial family Treboniaceae fam. nov.</title>
        <authorList>
            <person name="Rapoport D."/>
            <person name="Sagova-Mareckova M."/>
            <person name="Sedlacek I."/>
            <person name="Provaznik J."/>
            <person name="Kralova S."/>
            <person name="Pavlinic D."/>
            <person name="Benes V."/>
            <person name="Kopecky J."/>
        </authorList>
    </citation>
    <scope>NUCLEOTIDE SEQUENCE [LARGE SCALE GENOMIC DNA]</scope>
    <source>
        <strain evidence="2 3">15Tr583</strain>
    </source>
</reference>
<feature type="domain" description="Cupin type-2" evidence="1">
    <location>
        <begin position="58"/>
        <end position="125"/>
    </location>
</feature>
<gene>
    <name evidence="2" type="ORF">EAS64_07190</name>
</gene>
<dbReference type="AlphaFoldDB" id="A0A6P2C6Q9"/>
<proteinExistence type="predicted"/>
<organism evidence="2 3">
    <name type="scientific">Trebonia kvetii</name>
    <dbReference type="NCBI Taxonomy" id="2480626"/>
    <lineage>
        <taxon>Bacteria</taxon>
        <taxon>Bacillati</taxon>
        <taxon>Actinomycetota</taxon>
        <taxon>Actinomycetes</taxon>
        <taxon>Streptosporangiales</taxon>
        <taxon>Treboniaceae</taxon>
        <taxon>Trebonia</taxon>
    </lineage>
</organism>